<dbReference type="SUPFAM" id="SSF52540">
    <property type="entry name" value="P-loop containing nucleoside triphosphate hydrolases"/>
    <property type="match status" value="1"/>
</dbReference>
<evidence type="ECO:0000313" key="2">
    <source>
        <dbReference type="Proteomes" id="UP001229421"/>
    </source>
</evidence>
<sequence>MDREEARPQRVIVAMKGHPGSGKTTLARFIAATLGCPLIDKDDVRDSTFTIESQLDSNKTNTTIQQLLNNLSYEVIWRMVKTQLSLGLSIVIDSPLSHKSHFDRLVNMAKCFDGTQLVVVECKPNDEGEWRRRLENRGKDGCDGSWHKPATWRDMERLLEGYKGCTEYDVGDVPKLVLDTTAMDVKVTEHTELVLRFIDACTH</sequence>
<evidence type="ECO:0008006" key="3">
    <source>
        <dbReference type="Google" id="ProtNLM"/>
    </source>
</evidence>
<protein>
    <recommendedName>
        <fullName evidence="3">P-loop containing nucleoside triphosphate hydrolase</fullName>
    </recommendedName>
</protein>
<gene>
    <name evidence="1" type="ORF">QVD17_38945</name>
</gene>
<dbReference type="Proteomes" id="UP001229421">
    <property type="component" value="Unassembled WGS sequence"/>
</dbReference>
<organism evidence="1 2">
    <name type="scientific">Tagetes erecta</name>
    <name type="common">African marigold</name>
    <dbReference type="NCBI Taxonomy" id="13708"/>
    <lineage>
        <taxon>Eukaryota</taxon>
        <taxon>Viridiplantae</taxon>
        <taxon>Streptophyta</taxon>
        <taxon>Embryophyta</taxon>
        <taxon>Tracheophyta</taxon>
        <taxon>Spermatophyta</taxon>
        <taxon>Magnoliopsida</taxon>
        <taxon>eudicotyledons</taxon>
        <taxon>Gunneridae</taxon>
        <taxon>Pentapetalae</taxon>
        <taxon>asterids</taxon>
        <taxon>campanulids</taxon>
        <taxon>Asterales</taxon>
        <taxon>Asteraceae</taxon>
        <taxon>Asteroideae</taxon>
        <taxon>Heliantheae alliance</taxon>
        <taxon>Tageteae</taxon>
        <taxon>Tagetes</taxon>
    </lineage>
</organism>
<name>A0AAD8JPD2_TARER</name>
<comment type="caution">
    <text evidence="1">The sequence shown here is derived from an EMBL/GenBank/DDBJ whole genome shotgun (WGS) entry which is preliminary data.</text>
</comment>
<proteinExistence type="predicted"/>
<reference evidence="1" key="1">
    <citation type="journal article" date="2023" name="bioRxiv">
        <title>Improved chromosome-level genome assembly for marigold (Tagetes erecta).</title>
        <authorList>
            <person name="Jiang F."/>
            <person name="Yuan L."/>
            <person name="Wang S."/>
            <person name="Wang H."/>
            <person name="Xu D."/>
            <person name="Wang A."/>
            <person name="Fan W."/>
        </authorList>
    </citation>
    <scope>NUCLEOTIDE SEQUENCE</scope>
    <source>
        <strain evidence="1">WSJ</strain>
        <tissue evidence="1">Leaf</tissue>
    </source>
</reference>
<keyword evidence="2" id="KW-1185">Reference proteome</keyword>
<dbReference type="Gene3D" id="3.40.50.300">
    <property type="entry name" value="P-loop containing nucleotide triphosphate hydrolases"/>
    <property type="match status" value="1"/>
</dbReference>
<dbReference type="EMBL" id="JAUHHV010000011">
    <property type="protein sequence ID" value="KAK1407331.1"/>
    <property type="molecule type" value="Genomic_DNA"/>
</dbReference>
<dbReference type="AlphaFoldDB" id="A0AAD8JPD2"/>
<dbReference type="Pfam" id="PF13671">
    <property type="entry name" value="AAA_33"/>
    <property type="match status" value="1"/>
</dbReference>
<dbReference type="InterPro" id="IPR027417">
    <property type="entry name" value="P-loop_NTPase"/>
</dbReference>
<evidence type="ECO:0000313" key="1">
    <source>
        <dbReference type="EMBL" id="KAK1407331.1"/>
    </source>
</evidence>
<dbReference type="PANTHER" id="PTHR37807:SF3">
    <property type="entry name" value="OS07G0160300 PROTEIN"/>
    <property type="match status" value="1"/>
</dbReference>
<accession>A0AAD8JPD2</accession>
<dbReference type="PANTHER" id="PTHR37807">
    <property type="entry name" value="OS07G0160300 PROTEIN"/>
    <property type="match status" value="1"/>
</dbReference>